<proteinExistence type="predicted"/>
<dbReference type="Pfam" id="PF00545">
    <property type="entry name" value="Ribonuclease"/>
    <property type="match status" value="1"/>
</dbReference>
<sequence>MGHVVVTELPPDAVRTINLILAGGPFPHPEDGSTYDNGDLLLPRADAGYYRGYTVLVQGAPDDERQRIVRGRDGDLYYTDDGGKTFEAILGAPGP</sequence>
<name>A0A3N0DXW5_9ACTN</name>
<evidence type="ECO:0000256" key="1">
    <source>
        <dbReference type="ARBA" id="ARBA00022722"/>
    </source>
</evidence>
<evidence type="ECO:0000256" key="2">
    <source>
        <dbReference type="ARBA" id="ARBA00022801"/>
    </source>
</evidence>
<dbReference type="Gene3D" id="3.10.450.30">
    <property type="entry name" value="Microbial ribonucleases"/>
    <property type="match status" value="1"/>
</dbReference>
<dbReference type="SUPFAM" id="SSF53933">
    <property type="entry name" value="Microbial ribonucleases"/>
    <property type="match status" value="1"/>
</dbReference>
<reference evidence="3 4" key="1">
    <citation type="submission" date="2018-11" db="EMBL/GenBank/DDBJ databases">
        <authorList>
            <person name="Li F."/>
        </authorList>
    </citation>
    <scope>NUCLEOTIDE SEQUENCE [LARGE SCALE GENOMIC DNA]</scope>
    <source>
        <strain evidence="3 4">KIS18-7</strain>
    </source>
</reference>
<organism evidence="3 4">
    <name type="scientific">Nocardioides marmorisolisilvae</name>
    <dbReference type="NCBI Taxonomy" id="1542737"/>
    <lineage>
        <taxon>Bacteria</taxon>
        <taxon>Bacillati</taxon>
        <taxon>Actinomycetota</taxon>
        <taxon>Actinomycetes</taxon>
        <taxon>Propionibacteriales</taxon>
        <taxon>Nocardioidaceae</taxon>
        <taxon>Nocardioides</taxon>
    </lineage>
</organism>
<dbReference type="OrthoDB" id="5326845at2"/>
<dbReference type="EMBL" id="RJSG01000002">
    <property type="protein sequence ID" value="RNL80458.1"/>
    <property type="molecule type" value="Genomic_DNA"/>
</dbReference>
<dbReference type="InterPro" id="IPR000026">
    <property type="entry name" value="N1-like"/>
</dbReference>
<accession>A0A3N0DXW5</accession>
<keyword evidence="1" id="KW-0540">Nuclease</keyword>
<dbReference type="AlphaFoldDB" id="A0A3N0DXW5"/>
<keyword evidence="2" id="KW-0378">Hydrolase</keyword>
<dbReference type="GO" id="GO:0004521">
    <property type="term" value="F:RNA endonuclease activity"/>
    <property type="evidence" value="ECO:0007669"/>
    <property type="project" value="InterPro"/>
</dbReference>
<gene>
    <name evidence="3" type="ORF">EFL95_12375</name>
</gene>
<keyword evidence="4" id="KW-1185">Reference proteome</keyword>
<dbReference type="Proteomes" id="UP000277094">
    <property type="component" value="Unassembled WGS sequence"/>
</dbReference>
<protein>
    <submittedName>
        <fullName evidence="3">Guanyl-specific ribonuclease Sa</fullName>
    </submittedName>
</protein>
<dbReference type="GO" id="GO:0016787">
    <property type="term" value="F:hydrolase activity"/>
    <property type="evidence" value="ECO:0007669"/>
    <property type="project" value="UniProtKB-KW"/>
</dbReference>
<evidence type="ECO:0000313" key="4">
    <source>
        <dbReference type="Proteomes" id="UP000277094"/>
    </source>
</evidence>
<dbReference type="GO" id="GO:0003723">
    <property type="term" value="F:RNA binding"/>
    <property type="evidence" value="ECO:0007669"/>
    <property type="project" value="InterPro"/>
</dbReference>
<evidence type="ECO:0000313" key="3">
    <source>
        <dbReference type="EMBL" id="RNL80458.1"/>
    </source>
</evidence>
<dbReference type="InterPro" id="IPR016191">
    <property type="entry name" value="Ribonuclease/ribotoxin"/>
</dbReference>
<comment type="caution">
    <text evidence="3">The sequence shown here is derived from an EMBL/GenBank/DDBJ whole genome shotgun (WGS) entry which is preliminary data.</text>
</comment>